<proteinExistence type="predicted"/>
<evidence type="ECO:0000256" key="3">
    <source>
        <dbReference type="PROSITE-ProRule" id="PRU00023"/>
    </source>
</evidence>
<sequence>MATQETSRPPHEHLGYARLQNPTDASIIPFFTACETNVISSALQLASGREPGVLTFGLTRAVKAGHFELANQLVVIGAEWDAFTVNFAAKSIPGVNWLVESGYNVNTSLIGGGGLLGIVIRRNDEASIRYLLEHGARPELGPPLVAGSLQSIRPETNSYWTLNQAAAFCTPQVFALLLEHGADVNAAIPLHYAAGTGLPPSPDNLPISSRIPMLEYLVGLGIDVNAMDDAIRTEGYGCAYDGTPLSYAVKWGGVEETRWLLQHGADPDKKSIYGVSAKDQAMRLPSDHLVAVLLRET</sequence>
<dbReference type="Pfam" id="PF00023">
    <property type="entry name" value="Ank"/>
    <property type="match status" value="1"/>
</dbReference>
<dbReference type="AlphaFoldDB" id="A0A9P4HP72"/>
<evidence type="ECO:0000313" key="4">
    <source>
        <dbReference type="EMBL" id="KAF2036802.1"/>
    </source>
</evidence>
<dbReference type="PROSITE" id="PS50088">
    <property type="entry name" value="ANK_REPEAT"/>
    <property type="match status" value="1"/>
</dbReference>
<dbReference type="SUPFAM" id="SSF48403">
    <property type="entry name" value="Ankyrin repeat"/>
    <property type="match status" value="1"/>
</dbReference>
<gene>
    <name evidence="4" type="ORF">EK21DRAFT_83730</name>
</gene>
<evidence type="ECO:0000256" key="1">
    <source>
        <dbReference type="ARBA" id="ARBA00022737"/>
    </source>
</evidence>
<dbReference type="PANTHER" id="PTHR24126:SF14">
    <property type="entry name" value="ANK_REP_REGION DOMAIN-CONTAINING PROTEIN"/>
    <property type="match status" value="1"/>
</dbReference>
<accession>A0A9P4HP72</accession>
<evidence type="ECO:0000256" key="2">
    <source>
        <dbReference type="ARBA" id="ARBA00023043"/>
    </source>
</evidence>
<dbReference type="InterPro" id="IPR036770">
    <property type="entry name" value="Ankyrin_rpt-contain_sf"/>
</dbReference>
<comment type="caution">
    <text evidence="4">The sequence shown here is derived from an EMBL/GenBank/DDBJ whole genome shotgun (WGS) entry which is preliminary data.</text>
</comment>
<feature type="repeat" description="ANK" evidence="3">
    <location>
        <begin position="240"/>
        <end position="272"/>
    </location>
</feature>
<protein>
    <submittedName>
        <fullName evidence="4">Ankyrin</fullName>
    </submittedName>
</protein>
<keyword evidence="2 3" id="KW-0040">ANK repeat</keyword>
<dbReference type="SMART" id="SM00248">
    <property type="entry name" value="ANK"/>
    <property type="match status" value="3"/>
</dbReference>
<dbReference type="Proteomes" id="UP000799777">
    <property type="component" value="Unassembled WGS sequence"/>
</dbReference>
<dbReference type="Gene3D" id="1.25.40.20">
    <property type="entry name" value="Ankyrin repeat-containing domain"/>
    <property type="match status" value="2"/>
</dbReference>
<keyword evidence="5" id="KW-1185">Reference proteome</keyword>
<keyword evidence="1" id="KW-0677">Repeat</keyword>
<name>A0A9P4HP72_9PLEO</name>
<organism evidence="4 5">
    <name type="scientific">Setomelanomma holmii</name>
    <dbReference type="NCBI Taxonomy" id="210430"/>
    <lineage>
        <taxon>Eukaryota</taxon>
        <taxon>Fungi</taxon>
        <taxon>Dikarya</taxon>
        <taxon>Ascomycota</taxon>
        <taxon>Pezizomycotina</taxon>
        <taxon>Dothideomycetes</taxon>
        <taxon>Pleosporomycetidae</taxon>
        <taxon>Pleosporales</taxon>
        <taxon>Pleosporineae</taxon>
        <taxon>Phaeosphaeriaceae</taxon>
        <taxon>Setomelanomma</taxon>
    </lineage>
</organism>
<dbReference type="PANTHER" id="PTHR24126">
    <property type="entry name" value="ANKYRIN REPEAT, PH AND SEC7 DOMAIN CONTAINING PROTEIN SECG-RELATED"/>
    <property type="match status" value="1"/>
</dbReference>
<dbReference type="OrthoDB" id="1722345at2759"/>
<evidence type="ECO:0000313" key="5">
    <source>
        <dbReference type="Proteomes" id="UP000799777"/>
    </source>
</evidence>
<dbReference type="InterPro" id="IPR002110">
    <property type="entry name" value="Ankyrin_rpt"/>
</dbReference>
<reference evidence="4" key="1">
    <citation type="journal article" date="2020" name="Stud. Mycol.">
        <title>101 Dothideomycetes genomes: a test case for predicting lifestyles and emergence of pathogens.</title>
        <authorList>
            <person name="Haridas S."/>
            <person name="Albert R."/>
            <person name="Binder M."/>
            <person name="Bloem J."/>
            <person name="Labutti K."/>
            <person name="Salamov A."/>
            <person name="Andreopoulos B."/>
            <person name="Baker S."/>
            <person name="Barry K."/>
            <person name="Bills G."/>
            <person name="Bluhm B."/>
            <person name="Cannon C."/>
            <person name="Castanera R."/>
            <person name="Culley D."/>
            <person name="Daum C."/>
            <person name="Ezra D."/>
            <person name="Gonzalez J."/>
            <person name="Henrissat B."/>
            <person name="Kuo A."/>
            <person name="Liang C."/>
            <person name="Lipzen A."/>
            <person name="Lutzoni F."/>
            <person name="Magnuson J."/>
            <person name="Mondo S."/>
            <person name="Nolan M."/>
            <person name="Ohm R."/>
            <person name="Pangilinan J."/>
            <person name="Park H.-J."/>
            <person name="Ramirez L."/>
            <person name="Alfaro M."/>
            <person name="Sun H."/>
            <person name="Tritt A."/>
            <person name="Yoshinaga Y."/>
            <person name="Zwiers L.-H."/>
            <person name="Turgeon B."/>
            <person name="Goodwin S."/>
            <person name="Spatafora J."/>
            <person name="Crous P."/>
            <person name="Grigoriev I."/>
        </authorList>
    </citation>
    <scope>NUCLEOTIDE SEQUENCE</scope>
    <source>
        <strain evidence="4">CBS 110217</strain>
    </source>
</reference>
<dbReference type="EMBL" id="ML978154">
    <property type="protein sequence ID" value="KAF2036802.1"/>
    <property type="molecule type" value="Genomic_DNA"/>
</dbReference>